<evidence type="ECO:0000256" key="5">
    <source>
        <dbReference type="ARBA" id="ARBA00022840"/>
    </source>
</evidence>
<dbReference type="Pfam" id="PF21196">
    <property type="entry name" value="PcrA_UvrD_tudor"/>
    <property type="match status" value="1"/>
</dbReference>
<dbReference type="PATRIC" id="fig|1032488.3.peg.1487"/>
<dbReference type="EC" id="5.6.2.4" evidence="9"/>
<evidence type="ECO:0000256" key="6">
    <source>
        <dbReference type="ARBA" id="ARBA00023125"/>
    </source>
</evidence>
<keyword evidence="7" id="KW-0413">Isomerase</keyword>
<keyword evidence="2 12" id="KW-0547">Nucleotide-binding</keyword>
<dbReference type="InterPro" id="IPR013986">
    <property type="entry name" value="DExx_box_DNA_helicase_dom_sf"/>
</dbReference>
<dbReference type="CDD" id="cd17932">
    <property type="entry name" value="DEXQc_UvrD"/>
    <property type="match status" value="1"/>
</dbReference>
<keyword evidence="5 12" id="KW-0067">ATP-binding</keyword>
<evidence type="ECO:0000256" key="1">
    <source>
        <dbReference type="ARBA" id="ARBA00009922"/>
    </source>
</evidence>
<dbReference type="InterPro" id="IPR014017">
    <property type="entry name" value="DNA_helicase_UvrD-like_C"/>
</dbReference>
<keyword evidence="4 12" id="KW-0347">Helicase</keyword>
<comment type="similarity">
    <text evidence="1">Belongs to the helicase family. UvrD subfamily.</text>
</comment>
<dbReference type="SUPFAM" id="SSF52540">
    <property type="entry name" value="P-loop containing nucleoside triphosphate hydrolases"/>
    <property type="match status" value="1"/>
</dbReference>
<keyword evidence="3 12" id="KW-0378">Hydrolase</keyword>
<accession>G4CIY7</accession>
<name>G4CIY7_9NEIS</name>
<evidence type="ECO:0000259" key="14">
    <source>
        <dbReference type="PROSITE" id="PS51217"/>
    </source>
</evidence>
<feature type="binding site" evidence="12">
    <location>
        <begin position="47"/>
        <end position="54"/>
    </location>
    <ligand>
        <name>ATP</name>
        <dbReference type="ChEBI" id="CHEBI:30616"/>
    </ligand>
</feature>
<evidence type="ECO:0000256" key="2">
    <source>
        <dbReference type="ARBA" id="ARBA00022741"/>
    </source>
</evidence>
<dbReference type="STRING" id="1032488.HMPREF9371_1576"/>
<dbReference type="PROSITE" id="PS51217">
    <property type="entry name" value="UVRD_HELICASE_CTER"/>
    <property type="match status" value="1"/>
</dbReference>
<dbReference type="GO" id="GO:0005829">
    <property type="term" value="C:cytosol"/>
    <property type="evidence" value="ECO:0007669"/>
    <property type="project" value="TreeGrafter"/>
</dbReference>
<keyword evidence="16" id="KW-1185">Reference proteome</keyword>
<dbReference type="GO" id="GO:0005524">
    <property type="term" value="F:ATP binding"/>
    <property type="evidence" value="ECO:0007669"/>
    <property type="project" value="UniProtKB-UniRule"/>
</dbReference>
<evidence type="ECO:0000313" key="16">
    <source>
        <dbReference type="Proteomes" id="UP000003019"/>
    </source>
</evidence>
<dbReference type="GO" id="GO:0043138">
    <property type="term" value="F:3'-5' DNA helicase activity"/>
    <property type="evidence" value="ECO:0007669"/>
    <property type="project" value="UniProtKB-EC"/>
</dbReference>
<dbReference type="PANTHER" id="PTHR11070:SF2">
    <property type="entry name" value="ATP-DEPENDENT DNA HELICASE SRS2"/>
    <property type="match status" value="1"/>
</dbReference>
<comment type="catalytic activity">
    <reaction evidence="8">
        <text>Couples ATP hydrolysis with the unwinding of duplex DNA by translocating in the 3'-5' direction.</text>
        <dbReference type="EC" id="5.6.2.4"/>
    </reaction>
</comment>
<evidence type="ECO:0000256" key="7">
    <source>
        <dbReference type="ARBA" id="ARBA00023235"/>
    </source>
</evidence>
<evidence type="ECO:0000256" key="3">
    <source>
        <dbReference type="ARBA" id="ARBA00022801"/>
    </source>
</evidence>
<dbReference type="GO" id="GO:0000725">
    <property type="term" value="P:recombinational repair"/>
    <property type="evidence" value="ECO:0007669"/>
    <property type="project" value="TreeGrafter"/>
</dbReference>
<dbReference type="PROSITE" id="PS51198">
    <property type="entry name" value="UVRD_HELICASE_ATP_BIND"/>
    <property type="match status" value="1"/>
</dbReference>
<dbReference type="Gene3D" id="1.10.486.10">
    <property type="entry name" value="PCRA, domain 4"/>
    <property type="match status" value="1"/>
</dbReference>
<organism evidence="15 16">
    <name type="scientific">Neisseria shayeganii 871</name>
    <dbReference type="NCBI Taxonomy" id="1032488"/>
    <lineage>
        <taxon>Bacteria</taxon>
        <taxon>Pseudomonadati</taxon>
        <taxon>Pseudomonadota</taxon>
        <taxon>Betaproteobacteria</taxon>
        <taxon>Neisseriales</taxon>
        <taxon>Neisseriaceae</taxon>
        <taxon>Neisseria</taxon>
    </lineage>
</organism>
<gene>
    <name evidence="15" type="primary">uvrD</name>
    <name evidence="15" type="ORF">HMPREF9371_1576</name>
</gene>
<dbReference type="Pfam" id="PF13361">
    <property type="entry name" value="UvrD_C"/>
    <property type="match status" value="1"/>
</dbReference>
<dbReference type="Gene3D" id="3.40.50.300">
    <property type="entry name" value="P-loop containing nucleotide triphosphate hydrolases"/>
    <property type="match status" value="2"/>
</dbReference>
<dbReference type="GO" id="GO:0003677">
    <property type="term" value="F:DNA binding"/>
    <property type="evidence" value="ECO:0007669"/>
    <property type="project" value="UniProtKB-KW"/>
</dbReference>
<dbReference type="Proteomes" id="UP000003019">
    <property type="component" value="Unassembled WGS sequence"/>
</dbReference>
<dbReference type="GO" id="GO:0016887">
    <property type="term" value="F:ATP hydrolysis activity"/>
    <property type="evidence" value="ECO:0007669"/>
    <property type="project" value="RHEA"/>
</dbReference>
<dbReference type="Pfam" id="PF00580">
    <property type="entry name" value="UvrD-helicase"/>
    <property type="match status" value="1"/>
</dbReference>
<dbReference type="PANTHER" id="PTHR11070">
    <property type="entry name" value="UVRD / RECB / PCRA DNA HELICASE FAMILY MEMBER"/>
    <property type="match status" value="1"/>
</dbReference>
<protein>
    <recommendedName>
        <fullName evidence="9">DNA 3'-5' helicase</fullName>
        <ecNumber evidence="9">5.6.2.4</ecNumber>
    </recommendedName>
    <alternativeName>
        <fullName evidence="10">DNA 3'-5' helicase II</fullName>
    </alternativeName>
</protein>
<evidence type="ECO:0000256" key="11">
    <source>
        <dbReference type="ARBA" id="ARBA00048988"/>
    </source>
</evidence>
<dbReference type="InterPro" id="IPR014016">
    <property type="entry name" value="UvrD-like_ATP-bd"/>
</dbReference>
<reference evidence="15 16" key="1">
    <citation type="submission" date="2011-05" db="EMBL/GenBank/DDBJ databases">
        <authorList>
            <person name="Muzny D."/>
            <person name="Qin X."/>
            <person name="Deng J."/>
            <person name="Jiang H."/>
            <person name="Liu Y."/>
            <person name="Qu J."/>
            <person name="Song X.-Z."/>
            <person name="Zhang L."/>
            <person name="Thornton R."/>
            <person name="Coyle M."/>
            <person name="Francisco L."/>
            <person name="Jackson L."/>
            <person name="Javaid M."/>
            <person name="Korchina V."/>
            <person name="Kovar C."/>
            <person name="Mata R."/>
            <person name="Mathew T."/>
            <person name="Ngo R."/>
            <person name="Nguyen L."/>
            <person name="Nguyen N."/>
            <person name="Okwuonu G."/>
            <person name="Ongeri F."/>
            <person name="Pham C."/>
            <person name="Simmons D."/>
            <person name="Wilczek-Boney K."/>
            <person name="Hale W."/>
            <person name="Jakkamsetti A."/>
            <person name="Pham P."/>
            <person name="Ruth R."/>
            <person name="San Lucas F."/>
            <person name="Warren J."/>
            <person name="Zhang J."/>
            <person name="Zhao Z."/>
            <person name="Zhou C."/>
            <person name="Zhu D."/>
            <person name="Lee S."/>
            <person name="Bess C."/>
            <person name="Blankenburg K."/>
            <person name="Forbes L."/>
            <person name="Fu Q."/>
            <person name="Gubbala S."/>
            <person name="Hirani K."/>
            <person name="Jayaseelan J.C."/>
            <person name="Lara F."/>
            <person name="Munidasa M."/>
            <person name="Palculict T."/>
            <person name="Patil S."/>
            <person name="Pu L.-L."/>
            <person name="Saada N."/>
            <person name="Tang L."/>
            <person name="Weissenberger G."/>
            <person name="Zhu Y."/>
            <person name="Hemphill L."/>
            <person name="Shang Y."/>
            <person name="Youmans B."/>
            <person name="Ayvaz T."/>
            <person name="Ross M."/>
            <person name="Santibanez J."/>
            <person name="Aqrawi P."/>
            <person name="Gross S."/>
            <person name="Joshi V."/>
            <person name="Fowler G."/>
            <person name="Nazareth L."/>
            <person name="Reid J."/>
            <person name="Worley K."/>
            <person name="Petrosino J."/>
            <person name="Highlander S."/>
            <person name="Gibbs R."/>
        </authorList>
    </citation>
    <scope>NUCLEOTIDE SEQUENCE [LARGE SCALE GENOMIC DNA]</scope>
    <source>
        <strain evidence="15 16">871</strain>
    </source>
</reference>
<dbReference type="EMBL" id="AGAY01000058">
    <property type="protein sequence ID" value="EGY52200.1"/>
    <property type="molecule type" value="Genomic_DNA"/>
</dbReference>
<proteinExistence type="inferred from homology"/>
<evidence type="ECO:0000259" key="13">
    <source>
        <dbReference type="PROSITE" id="PS51198"/>
    </source>
</evidence>
<dbReference type="InterPro" id="IPR027417">
    <property type="entry name" value="P-loop_NTPase"/>
</dbReference>
<evidence type="ECO:0000256" key="10">
    <source>
        <dbReference type="ARBA" id="ARBA00034923"/>
    </source>
</evidence>
<dbReference type="InterPro" id="IPR000212">
    <property type="entry name" value="DNA_helicase_UvrD/REP"/>
</dbReference>
<dbReference type="Gene3D" id="1.10.10.160">
    <property type="match status" value="1"/>
</dbReference>
<dbReference type="GO" id="GO:0033202">
    <property type="term" value="C:DNA helicase complex"/>
    <property type="evidence" value="ECO:0007669"/>
    <property type="project" value="TreeGrafter"/>
</dbReference>
<evidence type="ECO:0000256" key="4">
    <source>
        <dbReference type="ARBA" id="ARBA00022806"/>
    </source>
</evidence>
<evidence type="ECO:0000256" key="9">
    <source>
        <dbReference type="ARBA" id="ARBA00034808"/>
    </source>
</evidence>
<evidence type="ECO:0000256" key="12">
    <source>
        <dbReference type="PROSITE-ProRule" id="PRU00560"/>
    </source>
</evidence>
<dbReference type="AlphaFoldDB" id="G4CIY7"/>
<feature type="domain" description="UvrD-like helicase C-terminal" evidence="14">
    <location>
        <begin position="304"/>
        <end position="583"/>
    </location>
</feature>
<comment type="catalytic activity">
    <reaction evidence="11">
        <text>ATP + H2O = ADP + phosphate + H(+)</text>
        <dbReference type="Rhea" id="RHEA:13065"/>
        <dbReference type="ChEBI" id="CHEBI:15377"/>
        <dbReference type="ChEBI" id="CHEBI:15378"/>
        <dbReference type="ChEBI" id="CHEBI:30616"/>
        <dbReference type="ChEBI" id="CHEBI:43474"/>
        <dbReference type="ChEBI" id="CHEBI:456216"/>
        <dbReference type="EC" id="5.6.2.4"/>
    </reaction>
</comment>
<dbReference type="HOGENOM" id="CLU_004585_5_2_4"/>
<evidence type="ECO:0000256" key="8">
    <source>
        <dbReference type="ARBA" id="ARBA00034617"/>
    </source>
</evidence>
<comment type="caution">
    <text evidence="15">The sequence shown here is derived from an EMBL/GenBank/DDBJ whole genome shotgun (WGS) entry which is preliminary data.</text>
</comment>
<keyword evidence="6" id="KW-0238">DNA-binding</keyword>
<sequence>MPDNRAPKTNPEEIMMPNQSNAGLLRGLNAEQLAAVTWPPQSVLVLAGAGSGKTRVLTTRIAWLLQTGQAGVHSIMAVTFTNKAAKEMQTRLGAMLPVNVRAMWLGTFHGLCHRFLRLHYREAGLPASFQILDTSDQLSLIKRLLKNLNIAEEIIAPRTLQGFINAQKDAGLRAERLEAVTPHEKRLIECYAAYDRLCRQEGVVDFAELMLKSYEILSENEVLRRHYQSRFNHILVDEFQDTNKLQYAWLKLMAGEQAAVFAVGDDDQSIYRFRGAHVGNMQAFMQAFQVAEPLKLEQNYRSVGNILAAANAVIENNAERLGKDLRTDAESGEKIRFLSAFSDQDEARFVVAETQALAKEGLPLDHIAVLYRSNAQSRVLEQAFFQAGIAYKIYGGLRFYERQEIKHALAYLRLAVNPHDDNALLRVINMPARGIGSRTVENIQQLAAAEGGSLWQAACTVGIKNGKVAAFVRLIDALQQQAACLSLPETMAAAVKDSGLFAHYQSQKGDQQDRLDNLEELIHAAIAFRPEDSQFETLPADAAQQPTWPILAFLSNAALESGENQAASGEAAVQLMTVHAAKGLEFDAVFLTGMEEGRFPSELSLAERGGLEEERRLMYVAITRARRRLYLSMAQQRLLHGQTHFGIPSRFVDEIPAELLHYLSAAPARQHTAAPAVSSRRQEAPAPAAAEFDGFRIGQNVRHAKFGTGVIIDGVQKSGSARLTINFGKQGIKELDTQFAKLEVLSA</sequence>
<evidence type="ECO:0000313" key="15">
    <source>
        <dbReference type="EMBL" id="EGY52200.1"/>
    </source>
</evidence>
<dbReference type="CDD" id="cd18807">
    <property type="entry name" value="SF1_C_UvrD"/>
    <property type="match status" value="1"/>
</dbReference>
<feature type="domain" description="UvrD-like helicase ATP-binding" evidence="13">
    <location>
        <begin position="26"/>
        <end position="303"/>
    </location>
</feature>